<sequence length="353" mass="36111">MACLAAVGLCGLGPVQATEPNENFASATILEPGVLTVSDDLRQPPDTLLGSRDMFGDIEFVDDDGSPVGNGFASGLADVPTNSGTIRFAVTGTIDTGFDGSHGEAGTYEVFVQPYDLFGDPIDEFTVTQTMQAGVVDEFTFSDANWIGGSYDVYIDNLVEFEGFADVDFYTFTGLSAGAAFTAETLDPSSSGVDSLLGWFSSSGLLLESDDNGGSGALNALISGVVPANGQLTFAVTGTNDTTFAGDHLARGAYDLKLTLGGGGFAADFNNDGKVNALDLSAWKSAVGMTATGDADGDGDSDGADFLAWQRQFGSGVVSVGAVTAIPEPTTAVLILFGGACATAIGRLRQPPA</sequence>
<dbReference type="InterPro" id="IPR018247">
    <property type="entry name" value="EF_Hand_1_Ca_BS"/>
</dbReference>
<keyword evidence="2" id="KW-1185">Reference proteome</keyword>
<dbReference type="EMBL" id="CP036339">
    <property type="protein sequence ID" value="QDT76281.1"/>
    <property type="molecule type" value="Genomic_DNA"/>
</dbReference>
<dbReference type="KEGG" id="llh:I41_55310"/>
<evidence type="ECO:0000313" key="2">
    <source>
        <dbReference type="Proteomes" id="UP000317909"/>
    </source>
</evidence>
<gene>
    <name evidence="1" type="ORF">I41_55310</name>
</gene>
<evidence type="ECO:0000313" key="1">
    <source>
        <dbReference type="EMBL" id="QDT76281.1"/>
    </source>
</evidence>
<name>A0A517U6M3_9BACT</name>
<accession>A0A517U6M3</accession>
<dbReference type="PROSITE" id="PS00018">
    <property type="entry name" value="EF_HAND_1"/>
    <property type="match status" value="1"/>
</dbReference>
<proteinExistence type="predicted"/>
<dbReference type="Proteomes" id="UP000317909">
    <property type="component" value="Chromosome"/>
</dbReference>
<evidence type="ECO:0008006" key="3">
    <source>
        <dbReference type="Google" id="ProtNLM"/>
    </source>
</evidence>
<reference evidence="1 2" key="1">
    <citation type="submission" date="2019-02" db="EMBL/GenBank/DDBJ databases">
        <title>Deep-cultivation of Planctomycetes and their phenomic and genomic characterization uncovers novel biology.</title>
        <authorList>
            <person name="Wiegand S."/>
            <person name="Jogler M."/>
            <person name="Boedeker C."/>
            <person name="Pinto D."/>
            <person name="Vollmers J."/>
            <person name="Rivas-Marin E."/>
            <person name="Kohn T."/>
            <person name="Peeters S.H."/>
            <person name="Heuer A."/>
            <person name="Rast P."/>
            <person name="Oberbeckmann S."/>
            <person name="Bunk B."/>
            <person name="Jeske O."/>
            <person name="Meyerdierks A."/>
            <person name="Storesund J.E."/>
            <person name="Kallscheuer N."/>
            <person name="Luecker S."/>
            <person name="Lage O.M."/>
            <person name="Pohl T."/>
            <person name="Merkel B.J."/>
            <person name="Hornburger P."/>
            <person name="Mueller R.-W."/>
            <person name="Bruemmer F."/>
            <person name="Labrenz M."/>
            <person name="Spormann A.M."/>
            <person name="Op den Camp H."/>
            <person name="Overmann J."/>
            <person name="Amann R."/>
            <person name="Jetten M.S.M."/>
            <person name="Mascher T."/>
            <person name="Medema M.H."/>
            <person name="Devos D.P."/>
            <person name="Kaster A.-K."/>
            <person name="Ovreas L."/>
            <person name="Rohde M."/>
            <person name="Galperin M.Y."/>
            <person name="Jogler C."/>
        </authorList>
    </citation>
    <scope>NUCLEOTIDE SEQUENCE [LARGE SCALE GENOMIC DNA]</scope>
    <source>
        <strain evidence="1 2">I41</strain>
    </source>
</reference>
<organism evidence="1 2">
    <name type="scientific">Lacipirellula limnantheis</name>
    <dbReference type="NCBI Taxonomy" id="2528024"/>
    <lineage>
        <taxon>Bacteria</taxon>
        <taxon>Pseudomonadati</taxon>
        <taxon>Planctomycetota</taxon>
        <taxon>Planctomycetia</taxon>
        <taxon>Pirellulales</taxon>
        <taxon>Lacipirellulaceae</taxon>
        <taxon>Lacipirellula</taxon>
    </lineage>
</organism>
<protein>
    <recommendedName>
        <fullName evidence="3">PEP-CTERM protein-sorting domain-containing protein</fullName>
    </recommendedName>
</protein>
<dbReference type="AlphaFoldDB" id="A0A517U6M3"/>